<reference evidence="13 14" key="1">
    <citation type="journal article" date="2016" name="Nat. Commun.">
        <title>Thousands of microbial genomes shed light on interconnected biogeochemical processes in an aquifer system.</title>
        <authorList>
            <person name="Anantharaman K."/>
            <person name="Brown C.T."/>
            <person name="Hug L.A."/>
            <person name="Sharon I."/>
            <person name="Castelle C.J."/>
            <person name="Probst A.J."/>
            <person name="Thomas B.C."/>
            <person name="Singh A."/>
            <person name="Wilkins M.J."/>
            <person name="Karaoz U."/>
            <person name="Brodie E.L."/>
            <person name="Williams K.H."/>
            <person name="Hubbard S.S."/>
            <person name="Banfield J.F."/>
        </authorList>
    </citation>
    <scope>NUCLEOTIDE SEQUENCE [LARGE SCALE GENOMIC DNA]</scope>
</reference>
<evidence type="ECO:0000313" key="14">
    <source>
        <dbReference type="Proteomes" id="UP000177130"/>
    </source>
</evidence>
<keyword evidence="5 9" id="KW-0548">Nucleotidyltransferase</keyword>
<dbReference type="PANTHER" id="PTHR30478:SF0">
    <property type="entry name" value="BETA SLIDING CLAMP"/>
    <property type="match status" value="1"/>
</dbReference>
<dbReference type="InterPro" id="IPR022635">
    <property type="entry name" value="DNA_polIII_beta_C"/>
</dbReference>
<evidence type="ECO:0000256" key="6">
    <source>
        <dbReference type="ARBA" id="ARBA00022705"/>
    </source>
</evidence>
<keyword evidence="4 9" id="KW-0808">Transferase</keyword>
<comment type="caution">
    <text evidence="13">The sequence shown here is derived from an EMBL/GenBank/DDBJ whole genome shotgun (WGS) entry which is preliminary data.</text>
</comment>
<dbReference type="SUPFAM" id="SSF55979">
    <property type="entry name" value="DNA clamp"/>
    <property type="match status" value="3"/>
</dbReference>
<dbReference type="Pfam" id="PF02768">
    <property type="entry name" value="DNA_pol3_beta_3"/>
    <property type="match status" value="1"/>
</dbReference>
<evidence type="ECO:0000256" key="3">
    <source>
        <dbReference type="ARBA" id="ARBA00022490"/>
    </source>
</evidence>
<dbReference type="Proteomes" id="UP000177130">
    <property type="component" value="Unassembled WGS sequence"/>
</dbReference>
<dbReference type="InterPro" id="IPR022637">
    <property type="entry name" value="DNA_polIII_beta_cen"/>
</dbReference>
<comment type="subunit">
    <text evidence="9">Forms a ring-shaped head-to-tail homodimer around DNA.</text>
</comment>
<protein>
    <recommendedName>
        <fullName evidence="9">Beta sliding clamp</fullName>
    </recommendedName>
</protein>
<dbReference type="PANTHER" id="PTHR30478">
    <property type="entry name" value="DNA POLYMERASE III SUBUNIT BETA"/>
    <property type="match status" value="1"/>
</dbReference>
<proteinExistence type="inferred from homology"/>
<feature type="domain" description="DNA polymerase III beta sliding clamp central" evidence="11">
    <location>
        <begin position="131"/>
        <end position="243"/>
    </location>
</feature>
<organism evidence="13 14">
    <name type="scientific">Candidatus Taylorbacteria bacterium RIFCSPHIGHO2_02_FULL_43_32b</name>
    <dbReference type="NCBI Taxonomy" id="1802306"/>
    <lineage>
        <taxon>Bacteria</taxon>
        <taxon>Candidatus Tayloriibacteriota</taxon>
    </lineage>
</organism>
<evidence type="ECO:0000256" key="9">
    <source>
        <dbReference type="PIRNR" id="PIRNR000804"/>
    </source>
</evidence>
<gene>
    <name evidence="13" type="ORF">A3C72_02965</name>
</gene>
<dbReference type="Pfam" id="PF02767">
    <property type="entry name" value="DNA_pol3_beta_2"/>
    <property type="match status" value="1"/>
</dbReference>
<dbReference type="SMART" id="SM00480">
    <property type="entry name" value="POL3Bc"/>
    <property type="match status" value="1"/>
</dbReference>
<keyword evidence="7 9" id="KW-0239">DNA-directed DNA polymerase</keyword>
<evidence type="ECO:0000256" key="2">
    <source>
        <dbReference type="ARBA" id="ARBA00010752"/>
    </source>
</evidence>
<keyword evidence="3 9" id="KW-0963">Cytoplasm</keyword>
<dbReference type="InterPro" id="IPR001001">
    <property type="entry name" value="DNA_polIII_beta"/>
</dbReference>
<dbReference type="GO" id="GO:0006271">
    <property type="term" value="P:DNA strand elongation involved in DNA replication"/>
    <property type="evidence" value="ECO:0007669"/>
    <property type="project" value="TreeGrafter"/>
</dbReference>
<dbReference type="GO" id="GO:0008408">
    <property type="term" value="F:3'-5' exonuclease activity"/>
    <property type="evidence" value="ECO:0007669"/>
    <property type="project" value="InterPro"/>
</dbReference>
<evidence type="ECO:0000256" key="4">
    <source>
        <dbReference type="ARBA" id="ARBA00022679"/>
    </source>
</evidence>
<feature type="domain" description="DNA polymerase III beta sliding clamp N-terminal" evidence="10">
    <location>
        <begin position="1"/>
        <end position="118"/>
    </location>
</feature>
<evidence type="ECO:0000256" key="7">
    <source>
        <dbReference type="ARBA" id="ARBA00022932"/>
    </source>
</evidence>
<dbReference type="CDD" id="cd00140">
    <property type="entry name" value="beta_clamp"/>
    <property type="match status" value="1"/>
</dbReference>
<dbReference type="Gene3D" id="3.10.150.10">
    <property type="entry name" value="DNA Polymerase III, subunit A, domain 2"/>
    <property type="match status" value="1"/>
</dbReference>
<dbReference type="GO" id="GO:0009360">
    <property type="term" value="C:DNA polymerase III complex"/>
    <property type="evidence" value="ECO:0007669"/>
    <property type="project" value="InterPro"/>
</dbReference>
<dbReference type="NCBIfam" id="TIGR00663">
    <property type="entry name" value="dnan"/>
    <property type="match status" value="1"/>
</dbReference>
<evidence type="ECO:0000259" key="11">
    <source>
        <dbReference type="Pfam" id="PF02767"/>
    </source>
</evidence>
<dbReference type="AlphaFoldDB" id="A0A1G2MJH1"/>
<dbReference type="Gene3D" id="3.70.10.10">
    <property type="match status" value="1"/>
</dbReference>
<evidence type="ECO:0000256" key="1">
    <source>
        <dbReference type="ARBA" id="ARBA00004496"/>
    </source>
</evidence>
<sequence>MKIECGKEKLERALTLTERATSKNPTLPILSYVLLEATSNSLILRATNLDIGVEITLPAKVEKLGTLAVKGSTLLGFLTNSPKDKNVTLESSEGGLLVKTLGGSALVKTANHEDFPKISKVSGGLGVVMDASLLSSGIRSVSYSASISHIKPELASVVLYSDGKNLVFVSTDSFRLAEKRIKAELPKDIERTIIPIKNAVDLSRMAEDIEKEKVNVFFGKNQIAVEGGGIYFVSRVVEGVFPDYKQIIPKEWKTEVVVLKEDFGRAVKTSTVFSDSFNQTTISIQPSKKKMEFKSKNADVGEGEISISGAISGEAIDISFNHKYISDCLQSILSDSIAMSFSGNNKPTMIRGVGDTSFLYIVMPMNR</sequence>
<dbReference type="GO" id="GO:0005737">
    <property type="term" value="C:cytoplasm"/>
    <property type="evidence" value="ECO:0007669"/>
    <property type="project" value="UniProtKB-SubCell"/>
</dbReference>
<comment type="function">
    <text evidence="9">Confers DNA tethering and processivity to DNA polymerases and other proteins. Acts as a clamp, forming a ring around DNA (a reaction catalyzed by the clamp-loading complex) which diffuses in an ATP-independent manner freely and bidirectionally along dsDNA. Initially characterized for its ability to contact the catalytic subunit of DNA polymerase III (Pol III), a complex, multichain enzyme responsible for most of the replicative synthesis in bacteria; Pol III exhibits 3'-5' exonuclease proofreading activity. The beta chain is required for initiation of replication as well as for processivity of DNA replication.</text>
</comment>
<accession>A0A1G2MJH1</accession>
<evidence type="ECO:0000256" key="5">
    <source>
        <dbReference type="ARBA" id="ARBA00022695"/>
    </source>
</evidence>
<feature type="domain" description="DNA polymerase III beta sliding clamp C-terminal" evidence="12">
    <location>
        <begin position="245"/>
        <end position="365"/>
    </location>
</feature>
<dbReference type="InterPro" id="IPR046938">
    <property type="entry name" value="DNA_clamp_sf"/>
</dbReference>
<dbReference type="GO" id="GO:0003887">
    <property type="term" value="F:DNA-directed DNA polymerase activity"/>
    <property type="evidence" value="ECO:0007669"/>
    <property type="project" value="UniProtKB-UniRule"/>
</dbReference>
<comment type="similarity">
    <text evidence="2 9">Belongs to the beta sliding clamp family.</text>
</comment>
<evidence type="ECO:0000259" key="12">
    <source>
        <dbReference type="Pfam" id="PF02768"/>
    </source>
</evidence>
<dbReference type="InterPro" id="IPR022634">
    <property type="entry name" value="DNA_polIII_beta_N"/>
</dbReference>
<name>A0A1G2MJH1_9BACT</name>
<dbReference type="Pfam" id="PF00712">
    <property type="entry name" value="DNA_pol3_beta"/>
    <property type="match status" value="1"/>
</dbReference>
<dbReference type="PIRSF" id="PIRSF000804">
    <property type="entry name" value="DNA_pol_III_b"/>
    <property type="match status" value="1"/>
</dbReference>
<dbReference type="EMBL" id="MHRK01000019">
    <property type="protein sequence ID" value="OHA24070.1"/>
    <property type="molecule type" value="Genomic_DNA"/>
</dbReference>
<evidence type="ECO:0000259" key="10">
    <source>
        <dbReference type="Pfam" id="PF00712"/>
    </source>
</evidence>
<evidence type="ECO:0000256" key="8">
    <source>
        <dbReference type="ARBA" id="ARBA00023125"/>
    </source>
</evidence>
<dbReference type="GO" id="GO:0003677">
    <property type="term" value="F:DNA binding"/>
    <property type="evidence" value="ECO:0007669"/>
    <property type="project" value="UniProtKB-UniRule"/>
</dbReference>
<keyword evidence="8" id="KW-0238">DNA-binding</keyword>
<dbReference type="STRING" id="1802306.A3C72_02965"/>
<keyword evidence="6 9" id="KW-0235">DNA replication</keyword>
<comment type="subcellular location">
    <subcellularLocation>
        <location evidence="1 9">Cytoplasm</location>
    </subcellularLocation>
</comment>
<evidence type="ECO:0000313" key="13">
    <source>
        <dbReference type="EMBL" id="OHA24070.1"/>
    </source>
</evidence>